<sequence length="419" mass="45723">MSPTPLSPSTVHVLLQYISPPSQLLLPLPPYLLSKPLLQRHHFLDISPSDPHEYLCWPASLTTSLKAIHLLESLPRAVDDEPVPYPVQYTSDDERTCAHVHITSTGDDGLRLVFQWDDVDGWKFHDANLMPFPVSSTPSLLDALGSLSSGVRLEVPGIQAEHNHYGFDNDDTGSDDDDYWNAYGAQELAAASPGAFPLSAKDVDATNEDAYWARYNSVHGTADSTRPSPRPLPKKAHPGLEDHLIDPDSPHPLPVPVREGDADASQDAIPIPHSSLSQATARSPWDPASPQTLARLLADISPRHSPAIVSQTDEEEQEALSPPFDSSGSEEQLETPPLTNGLGLTEDGETIVSPATNSVVEVEGSLDGENDEGVDFDEAEWALRDSIRGLYALWKAGRRKDSRENERDAFLRIVDEAVA</sequence>
<dbReference type="OrthoDB" id="2270193at2759"/>
<protein>
    <submittedName>
        <fullName evidence="2">Uncharacterized protein</fullName>
    </submittedName>
</protein>
<comment type="caution">
    <text evidence="2">The sequence shown here is derived from an EMBL/GenBank/DDBJ whole genome shotgun (WGS) entry which is preliminary data.</text>
</comment>
<name>A0A4R0S3V2_9APHY</name>
<gene>
    <name evidence="2" type="ORF">EIP91_008885</name>
</gene>
<organism evidence="2 3">
    <name type="scientific">Steccherinum ochraceum</name>
    <dbReference type="NCBI Taxonomy" id="92696"/>
    <lineage>
        <taxon>Eukaryota</taxon>
        <taxon>Fungi</taxon>
        <taxon>Dikarya</taxon>
        <taxon>Basidiomycota</taxon>
        <taxon>Agaricomycotina</taxon>
        <taxon>Agaricomycetes</taxon>
        <taxon>Polyporales</taxon>
        <taxon>Steccherinaceae</taxon>
        <taxon>Steccherinum</taxon>
    </lineage>
</organism>
<evidence type="ECO:0000313" key="2">
    <source>
        <dbReference type="EMBL" id="TCD71504.1"/>
    </source>
</evidence>
<feature type="compositionally biased region" description="Basic and acidic residues" evidence="1">
    <location>
        <begin position="238"/>
        <end position="249"/>
    </location>
</feature>
<keyword evidence="3" id="KW-1185">Reference proteome</keyword>
<dbReference type="Proteomes" id="UP000292702">
    <property type="component" value="Unassembled WGS sequence"/>
</dbReference>
<evidence type="ECO:0000256" key="1">
    <source>
        <dbReference type="SAM" id="MobiDB-lite"/>
    </source>
</evidence>
<feature type="region of interest" description="Disordered" evidence="1">
    <location>
        <begin position="219"/>
        <end position="269"/>
    </location>
</feature>
<proteinExistence type="predicted"/>
<accession>A0A4R0S3V2</accession>
<evidence type="ECO:0000313" key="3">
    <source>
        <dbReference type="Proteomes" id="UP000292702"/>
    </source>
</evidence>
<feature type="region of interest" description="Disordered" evidence="1">
    <location>
        <begin position="308"/>
        <end position="352"/>
    </location>
</feature>
<dbReference type="STRING" id="92696.A0A4R0S3V2"/>
<dbReference type="AlphaFoldDB" id="A0A4R0S3V2"/>
<reference evidence="2 3" key="1">
    <citation type="submission" date="2018-11" db="EMBL/GenBank/DDBJ databases">
        <title>Genome assembly of Steccherinum ochraceum LE-BIN_3174, the white-rot fungus of the Steccherinaceae family (The Residual Polyporoid clade, Polyporales, Basidiomycota).</title>
        <authorList>
            <person name="Fedorova T.V."/>
            <person name="Glazunova O.A."/>
            <person name="Landesman E.O."/>
            <person name="Moiseenko K.V."/>
            <person name="Psurtseva N.V."/>
            <person name="Savinova O.S."/>
            <person name="Shakhova N.V."/>
            <person name="Tyazhelova T.V."/>
            <person name="Vasina D.V."/>
        </authorList>
    </citation>
    <scope>NUCLEOTIDE SEQUENCE [LARGE SCALE GENOMIC DNA]</scope>
    <source>
        <strain evidence="2 3">LE-BIN_3174</strain>
    </source>
</reference>
<dbReference type="EMBL" id="RWJN01000005">
    <property type="protein sequence ID" value="TCD71504.1"/>
    <property type="molecule type" value="Genomic_DNA"/>
</dbReference>